<protein>
    <submittedName>
        <fullName evidence="8">Cytochrome P450</fullName>
    </submittedName>
</protein>
<dbReference type="PRINTS" id="PR00463">
    <property type="entry name" value="EP450I"/>
</dbReference>
<evidence type="ECO:0000256" key="3">
    <source>
        <dbReference type="ARBA" id="ARBA00022723"/>
    </source>
</evidence>
<dbReference type="RefSeq" id="WP_194020801.1">
    <property type="nucleotide sequence ID" value="NZ_JADEVV010000063.1"/>
</dbReference>
<sequence>MTTSPTNLDSLPIPSGDFGLPWLGETLDFLNDGDFSKKRQQQFGPIFKTRLFGKNVIFVSGALANRFLFTKEQETFQATWPLSTRILLGPNALATQMGEIHRSRRKILYQAFLPRALNGYLPKMDDIIQGYLEQWGKADEVIWYPQLRRMTFDVAATLFMGEGASQNPHLFPWFETYIQGLFSLPIPLPNTLFGKSQRARALLLAELEQIIKTRQQHPPKEEDALGMLLAARDDNNQPLSLPELKDQILLLLFAGHETLTSALSSFCLLLGQHSDIREKVRQEQNKLQLGQELTAETLKKMPYLDQVLQEVLRLIPPVGGGFRELIQGCQFQGFHFPKGWLVSYQISQTHADPDLYPNPEKFDPERFAPDGSTIHNPPFAHVPFGGGLRECLGKEFARLEMKLFATRLIQQFDWTLLPRQNLELVVTPSPRPKDNLRVKLHSLK</sequence>
<dbReference type="PANTHER" id="PTHR24286">
    <property type="entry name" value="CYTOCHROME P450 26"/>
    <property type="match status" value="1"/>
</dbReference>
<evidence type="ECO:0000256" key="7">
    <source>
        <dbReference type="RuleBase" id="RU000461"/>
    </source>
</evidence>
<evidence type="ECO:0000256" key="4">
    <source>
        <dbReference type="ARBA" id="ARBA00023002"/>
    </source>
</evidence>
<dbReference type="EMBL" id="JADEVV010000063">
    <property type="protein sequence ID" value="MBE9255429.1"/>
    <property type="molecule type" value="Genomic_DNA"/>
</dbReference>
<dbReference type="InterPro" id="IPR017972">
    <property type="entry name" value="Cyt_P450_CS"/>
</dbReference>
<dbReference type="Proteomes" id="UP000658720">
    <property type="component" value="Unassembled WGS sequence"/>
</dbReference>
<dbReference type="PRINTS" id="PR00385">
    <property type="entry name" value="P450"/>
</dbReference>
<dbReference type="InterPro" id="IPR001128">
    <property type="entry name" value="Cyt_P450"/>
</dbReference>
<keyword evidence="9" id="KW-1185">Reference proteome</keyword>
<evidence type="ECO:0000256" key="6">
    <source>
        <dbReference type="ARBA" id="ARBA00023033"/>
    </source>
</evidence>
<reference evidence="8 9" key="1">
    <citation type="submission" date="2020-10" db="EMBL/GenBank/DDBJ databases">
        <authorList>
            <person name="Castelo-Branco R."/>
            <person name="Eusebio N."/>
            <person name="Adriana R."/>
            <person name="Vieira A."/>
            <person name="Brugerolle De Fraissinette N."/>
            <person name="Rezende De Castro R."/>
            <person name="Schneider M.P."/>
            <person name="Vasconcelos V."/>
            <person name="Leao P.N."/>
        </authorList>
    </citation>
    <scope>NUCLEOTIDE SEQUENCE [LARGE SCALE GENOMIC DNA]</scope>
    <source>
        <strain evidence="8 9">LEGE 00031</strain>
    </source>
</reference>
<keyword evidence="5 7" id="KW-0408">Iron</keyword>
<evidence type="ECO:0000256" key="1">
    <source>
        <dbReference type="ARBA" id="ARBA00010617"/>
    </source>
</evidence>
<keyword evidence="4 7" id="KW-0560">Oxidoreductase</keyword>
<accession>A0ABR9VVQ5</accession>
<evidence type="ECO:0000256" key="2">
    <source>
        <dbReference type="ARBA" id="ARBA00022617"/>
    </source>
</evidence>
<proteinExistence type="inferred from homology"/>
<dbReference type="CDD" id="cd11044">
    <property type="entry name" value="CYP120A1_CYP26-like"/>
    <property type="match status" value="1"/>
</dbReference>
<comment type="caution">
    <text evidence="8">The sequence shown here is derived from an EMBL/GenBank/DDBJ whole genome shotgun (WGS) entry which is preliminary data.</text>
</comment>
<keyword evidence="3 7" id="KW-0479">Metal-binding</keyword>
<dbReference type="InterPro" id="IPR002401">
    <property type="entry name" value="Cyt_P450_E_grp-I"/>
</dbReference>
<keyword evidence="6 7" id="KW-0503">Monooxygenase</keyword>
<evidence type="ECO:0000313" key="8">
    <source>
        <dbReference type="EMBL" id="MBE9255429.1"/>
    </source>
</evidence>
<name>A0ABR9VVQ5_9SYNC</name>
<dbReference type="InterPro" id="IPR036396">
    <property type="entry name" value="Cyt_P450_sf"/>
</dbReference>
<dbReference type="PANTHER" id="PTHR24286:SF384">
    <property type="entry name" value="P450, PUTATIVE (EUROFUNG)-RELATED"/>
    <property type="match status" value="1"/>
</dbReference>
<dbReference type="SUPFAM" id="SSF48264">
    <property type="entry name" value="Cytochrome P450"/>
    <property type="match status" value="1"/>
</dbReference>
<dbReference type="Pfam" id="PF00067">
    <property type="entry name" value="p450"/>
    <property type="match status" value="1"/>
</dbReference>
<organism evidence="8 9">
    <name type="scientific">Synechocystis salina LEGE 00031</name>
    <dbReference type="NCBI Taxonomy" id="1828736"/>
    <lineage>
        <taxon>Bacteria</taxon>
        <taxon>Bacillati</taxon>
        <taxon>Cyanobacteriota</taxon>
        <taxon>Cyanophyceae</taxon>
        <taxon>Synechococcales</taxon>
        <taxon>Merismopediaceae</taxon>
        <taxon>Synechocystis</taxon>
    </lineage>
</organism>
<dbReference type="PROSITE" id="PS00086">
    <property type="entry name" value="CYTOCHROME_P450"/>
    <property type="match status" value="1"/>
</dbReference>
<keyword evidence="2 7" id="KW-0349">Heme</keyword>
<evidence type="ECO:0000313" key="9">
    <source>
        <dbReference type="Proteomes" id="UP000658720"/>
    </source>
</evidence>
<dbReference type="Gene3D" id="1.10.630.10">
    <property type="entry name" value="Cytochrome P450"/>
    <property type="match status" value="1"/>
</dbReference>
<comment type="similarity">
    <text evidence="1 7">Belongs to the cytochrome P450 family.</text>
</comment>
<gene>
    <name evidence="8" type="ORF">IQ217_16610</name>
</gene>
<evidence type="ECO:0000256" key="5">
    <source>
        <dbReference type="ARBA" id="ARBA00023004"/>
    </source>
</evidence>